<dbReference type="InterPro" id="IPR045851">
    <property type="entry name" value="AMP-bd_C_sf"/>
</dbReference>
<evidence type="ECO:0000256" key="1">
    <source>
        <dbReference type="ARBA" id="ARBA00006432"/>
    </source>
</evidence>
<reference evidence="5 6" key="1">
    <citation type="submission" date="2022-10" db="EMBL/GenBank/DDBJ databases">
        <title>The complete genomes of actinobacterial strains from the NBC collection.</title>
        <authorList>
            <person name="Joergensen T.S."/>
            <person name="Alvarez Arevalo M."/>
            <person name="Sterndorff E.B."/>
            <person name="Faurdal D."/>
            <person name="Vuksanovic O."/>
            <person name="Mourched A.-S."/>
            <person name="Charusanti P."/>
            <person name="Shaw S."/>
            <person name="Blin K."/>
            <person name="Weber T."/>
        </authorList>
    </citation>
    <scope>NUCLEOTIDE SEQUENCE [LARGE SCALE GENOMIC DNA]</scope>
    <source>
        <strain evidence="5 6">NBC 01752</strain>
    </source>
</reference>
<dbReference type="PANTHER" id="PTHR22754:SF32">
    <property type="entry name" value="DISCO-INTERACTING PROTEIN 2"/>
    <property type="match status" value="1"/>
</dbReference>
<feature type="domain" description="AMP-dependent synthetase/ligase" evidence="4">
    <location>
        <begin position="32"/>
        <end position="418"/>
    </location>
</feature>
<dbReference type="EMBL" id="CP109135">
    <property type="protein sequence ID" value="WSD19037.1"/>
    <property type="molecule type" value="Genomic_DNA"/>
</dbReference>
<keyword evidence="6" id="KW-1185">Reference proteome</keyword>
<sequence>MTTASITPRTPVRGTPRTFTDVVRERTDALAERDAFVFLPDDGQGSVPEHLTYAGLDRRARGIASWLREHGAVGRPVLLLHPPGTAFVAAFVGCLYAGSVAVPAPLPTDQGQQLARVAGILRDSGASAVLSTGAYVPLLEAWLESVALPRVRCLATDREDIGDPASWRAPDNSPDDLAFLQYTSGSTSEPKGVMVTHANLLANEAAIGRWAGTHEGMVVGGWLPHYHDLGLIGHLLHSLYVGGLSVQMSPLSFLKRPRRWLEMIGDYRVEGSGAPDFAYDLCLRRVTDEQLARLDLSSWRCAPNGAEPVRADTLRAFVERFAPAGLRREVFAPCYGLAETTLLVTGADPATEPTIRTVDAAALEQGVLVVGEGRTLAGSGSARDCEVRIVAPGTDAPLADGLVGEILVRGPSVTAGYFGNEAATADCFGADGWLRTGDLGVLDAGELFVTGRLKEVIVLAGRNLYPHDIERAAQSADPSLTRGAGAAFAVRSGRAAGATTSAEPDDSTASGGRGGSEREHLVLVQEVRLAAVRDGDLRAVATAAQSAIGRQFAVPAGNVVLVKPGTVRRTTSGKVRRTTMRDLFLDGTLTPLYEVLEPAVRDLLGDAPVTTALSAGAPDATDPGVSS</sequence>
<dbReference type="PROSITE" id="PS00455">
    <property type="entry name" value="AMP_BINDING"/>
    <property type="match status" value="1"/>
</dbReference>
<evidence type="ECO:0000259" key="4">
    <source>
        <dbReference type="Pfam" id="PF00501"/>
    </source>
</evidence>
<evidence type="ECO:0000313" key="5">
    <source>
        <dbReference type="EMBL" id="WSD19037.1"/>
    </source>
</evidence>
<dbReference type="Gene3D" id="3.30.300.30">
    <property type="match status" value="1"/>
</dbReference>
<evidence type="ECO:0000313" key="6">
    <source>
        <dbReference type="Proteomes" id="UP001340816"/>
    </source>
</evidence>
<feature type="region of interest" description="Disordered" evidence="3">
    <location>
        <begin position="495"/>
        <end position="517"/>
    </location>
</feature>
<evidence type="ECO:0000256" key="2">
    <source>
        <dbReference type="ARBA" id="ARBA00022598"/>
    </source>
</evidence>
<dbReference type="SUPFAM" id="SSF56801">
    <property type="entry name" value="Acetyl-CoA synthetase-like"/>
    <property type="match status" value="1"/>
</dbReference>
<keyword evidence="2 5" id="KW-0436">Ligase</keyword>
<protein>
    <submittedName>
        <fullName evidence="5">Fatty acyl-AMP ligase</fullName>
    </submittedName>
</protein>
<dbReference type="Gene3D" id="3.40.50.12780">
    <property type="entry name" value="N-terminal domain of ligase-like"/>
    <property type="match status" value="1"/>
</dbReference>
<feature type="compositionally biased region" description="Polar residues" evidence="3">
    <location>
        <begin position="498"/>
        <end position="510"/>
    </location>
</feature>
<comment type="similarity">
    <text evidence="1">Belongs to the ATP-dependent AMP-binding enzyme family.</text>
</comment>
<dbReference type="GO" id="GO:0016874">
    <property type="term" value="F:ligase activity"/>
    <property type="evidence" value="ECO:0007669"/>
    <property type="project" value="UniProtKB-KW"/>
</dbReference>
<dbReference type="CDD" id="cd05931">
    <property type="entry name" value="FAAL"/>
    <property type="match status" value="1"/>
</dbReference>
<dbReference type="InterPro" id="IPR040097">
    <property type="entry name" value="FAAL/FAAC"/>
</dbReference>
<evidence type="ECO:0000256" key="3">
    <source>
        <dbReference type="SAM" id="MobiDB-lite"/>
    </source>
</evidence>
<organism evidence="5 6">
    <name type="scientific">Streptomyces phaeochromogenes</name>
    <dbReference type="NCBI Taxonomy" id="1923"/>
    <lineage>
        <taxon>Bacteria</taxon>
        <taxon>Bacillati</taxon>
        <taxon>Actinomycetota</taxon>
        <taxon>Actinomycetes</taxon>
        <taxon>Kitasatosporales</taxon>
        <taxon>Streptomycetaceae</taxon>
        <taxon>Streptomyces</taxon>
        <taxon>Streptomyces phaeochromogenes group</taxon>
    </lineage>
</organism>
<accession>A0ABZ1HNA9</accession>
<dbReference type="Pfam" id="PF00501">
    <property type="entry name" value="AMP-binding"/>
    <property type="match status" value="1"/>
</dbReference>
<name>A0ABZ1HNA9_STRPH</name>
<dbReference type="PANTHER" id="PTHR22754">
    <property type="entry name" value="DISCO-INTERACTING PROTEIN 2 DIP2 -RELATED"/>
    <property type="match status" value="1"/>
</dbReference>
<gene>
    <name evidence="5" type="ORF">OHB35_40565</name>
</gene>
<dbReference type="InterPro" id="IPR042099">
    <property type="entry name" value="ANL_N_sf"/>
</dbReference>
<proteinExistence type="inferred from homology"/>
<dbReference type="InterPro" id="IPR020845">
    <property type="entry name" value="AMP-binding_CS"/>
</dbReference>
<dbReference type="Proteomes" id="UP001340816">
    <property type="component" value="Chromosome"/>
</dbReference>
<dbReference type="RefSeq" id="WP_326761309.1">
    <property type="nucleotide sequence ID" value="NZ_CP109135.1"/>
</dbReference>
<dbReference type="InterPro" id="IPR000873">
    <property type="entry name" value="AMP-dep_synth/lig_dom"/>
</dbReference>